<gene>
    <name evidence="2" type="ORF">N802_13675</name>
</gene>
<proteinExistence type="predicted"/>
<dbReference type="OrthoDB" id="2989229at2"/>
<accession>A0A0A0IW39</accession>
<dbReference type="InterPro" id="IPR006674">
    <property type="entry name" value="HD_domain"/>
</dbReference>
<dbReference type="Pfam" id="PF01966">
    <property type="entry name" value="HD"/>
    <property type="match status" value="1"/>
</dbReference>
<dbReference type="SUPFAM" id="SSF109604">
    <property type="entry name" value="HD-domain/PDEase-like"/>
    <property type="match status" value="1"/>
</dbReference>
<organism evidence="2 3">
    <name type="scientific">Knoellia sinensis KCTC 19936</name>
    <dbReference type="NCBI Taxonomy" id="1385520"/>
    <lineage>
        <taxon>Bacteria</taxon>
        <taxon>Bacillati</taxon>
        <taxon>Actinomycetota</taxon>
        <taxon>Actinomycetes</taxon>
        <taxon>Micrococcales</taxon>
        <taxon>Intrasporangiaceae</taxon>
        <taxon>Knoellia</taxon>
    </lineage>
</organism>
<dbReference type="STRING" id="1385520.N802_13675"/>
<evidence type="ECO:0000313" key="3">
    <source>
        <dbReference type="Proteomes" id="UP000030002"/>
    </source>
</evidence>
<name>A0A0A0IW39_9MICO</name>
<evidence type="ECO:0000313" key="2">
    <source>
        <dbReference type="EMBL" id="KGN29435.1"/>
    </source>
</evidence>
<comment type="caution">
    <text evidence="2">The sequence shown here is derived from an EMBL/GenBank/DDBJ whole genome shotgun (WGS) entry which is preliminary data.</text>
</comment>
<dbReference type="Proteomes" id="UP000030002">
    <property type="component" value="Unassembled WGS sequence"/>
</dbReference>
<protein>
    <recommendedName>
        <fullName evidence="1">HD domain-containing protein</fullName>
    </recommendedName>
</protein>
<keyword evidence="3" id="KW-1185">Reference proteome</keyword>
<evidence type="ECO:0000259" key="1">
    <source>
        <dbReference type="Pfam" id="PF01966"/>
    </source>
</evidence>
<dbReference type="eggNOG" id="COG1418">
    <property type="taxonomic scope" value="Bacteria"/>
</dbReference>
<reference evidence="2 3" key="1">
    <citation type="submission" date="2013-08" db="EMBL/GenBank/DDBJ databases">
        <title>The genome sequence of Knoellia sinensis.</title>
        <authorList>
            <person name="Zhu W."/>
            <person name="Wang G."/>
        </authorList>
    </citation>
    <scope>NUCLEOTIDE SEQUENCE [LARGE SCALE GENOMIC DNA]</scope>
    <source>
        <strain evidence="2 3">KCTC 19936</strain>
    </source>
</reference>
<dbReference type="RefSeq" id="WP_052110179.1">
    <property type="nucleotide sequence ID" value="NZ_AVPJ01000040.1"/>
</dbReference>
<feature type="domain" description="HD" evidence="1">
    <location>
        <begin position="21"/>
        <end position="81"/>
    </location>
</feature>
<dbReference type="AlphaFoldDB" id="A0A0A0IW39"/>
<dbReference type="EMBL" id="AVPJ01000040">
    <property type="protein sequence ID" value="KGN29435.1"/>
    <property type="molecule type" value="Genomic_DNA"/>
</dbReference>
<dbReference type="Gene3D" id="1.10.3210.10">
    <property type="entry name" value="Hypothetical protein af1432"/>
    <property type="match status" value="1"/>
</dbReference>
<sequence length="84" mass="9052">MWRTDQAPNLAAEYLSSLGDRWEHVQTVGRLADWMIAELGLSPEIAAAAWLHDIGYAPALAVTGFHPVDGATFLANEGAPNHVV</sequence>